<evidence type="ECO:0000256" key="2">
    <source>
        <dbReference type="ARBA" id="ARBA00022490"/>
    </source>
</evidence>
<gene>
    <name evidence="8" type="primary">LOC115810315</name>
</gene>
<dbReference type="Pfam" id="PF12180">
    <property type="entry name" value="EABR"/>
    <property type="match status" value="1"/>
</dbReference>
<protein>
    <submittedName>
        <fullName evidence="8">Centrosomal protein of 55 kDa-like</fullName>
    </submittedName>
</protein>
<dbReference type="InterPro" id="IPR022008">
    <property type="entry name" value="EABR"/>
</dbReference>
<dbReference type="InParanoid" id="A0A6J2V8F8"/>
<evidence type="ECO:0000256" key="1">
    <source>
        <dbReference type="ARBA" id="ARBA00004496"/>
    </source>
</evidence>
<feature type="coiled-coil region" evidence="4">
    <location>
        <begin position="113"/>
        <end position="147"/>
    </location>
</feature>
<dbReference type="RefSeq" id="XP_030628102.1">
    <property type="nucleotide sequence ID" value="XM_030772242.1"/>
</dbReference>
<proteinExistence type="predicted"/>
<keyword evidence="2" id="KW-0963">Cytoplasm</keyword>
<feature type="compositionally biased region" description="Basic and acidic residues" evidence="5">
    <location>
        <begin position="280"/>
        <end position="318"/>
    </location>
</feature>
<comment type="subcellular location">
    <subcellularLocation>
        <location evidence="1">Cytoplasm</location>
    </subcellularLocation>
</comment>
<keyword evidence="7" id="KW-1185">Reference proteome</keyword>
<dbReference type="PANTHER" id="PTHR31838:SF1">
    <property type="entry name" value="CENTROSOMAL PROTEIN OF 55 KDA"/>
    <property type="match status" value="1"/>
</dbReference>
<dbReference type="Proteomes" id="UP000504632">
    <property type="component" value="Chromosome 4"/>
</dbReference>
<dbReference type="Gene3D" id="1.20.5.1180">
    <property type="entry name" value="Geminin coiled-coil domain"/>
    <property type="match status" value="1"/>
</dbReference>
<feature type="region of interest" description="Disordered" evidence="5">
    <location>
        <begin position="260"/>
        <end position="319"/>
    </location>
</feature>
<evidence type="ECO:0000256" key="5">
    <source>
        <dbReference type="SAM" id="MobiDB-lite"/>
    </source>
</evidence>
<dbReference type="GO" id="GO:0030496">
    <property type="term" value="C:midbody"/>
    <property type="evidence" value="ECO:0007669"/>
    <property type="project" value="TreeGrafter"/>
</dbReference>
<evidence type="ECO:0000313" key="7">
    <source>
        <dbReference type="Proteomes" id="UP000504632"/>
    </source>
</evidence>
<name>A0A6J2V8F8_CHACN</name>
<evidence type="ECO:0000256" key="3">
    <source>
        <dbReference type="ARBA" id="ARBA00023054"/>
    </source>
</evidence>
<dbReference type="GO" id="GO:0051896">
    <property type="term" value="P:regulation of phosphatidylinositol 3-kinase/protein kinase B signal transduction"/>
    <property type="evidence" value="ECO:0007669"/>
    <property type="project" value="InterPro"/>
</dbReference>
<evidence type="ECO:0000313" key="8">
    <source>
        <dbReference type="RefSeq" id="XP_030628102.1"/>
    </source>
</evidence>
<evidence type="ECO:0000259" key="6">
    <source>
        <dbReference type="Pfam" id="PF12180"/>
    </source>
</evidence>
<dbReference type="AlphaFoldDB" id="A0A6J2V8F8"/>
<feature type="domain" description="TSG101 and ALIX binding" evidence="6">
    <location>
        <begin position="161"/>
        <end position="193"/>
    </location>
</feature>
<dbReference type="OrthoDB" id="8441172at2759"/>
<reference evidence="8" key="1">
    <citation type="submission" date="2025-08" db="UniProtKB">
        <authorList>
            <consortium name="RefSeq"/>
        </authorList>
    </citation>
    <scope>IDENTIFICATION</scope>
</reference>
<organism evidence="7 8">
    <name type="scientific">Chanos chanos</name>
    <name type="common">Milkfish</name>
    <name type="synonym">Mugil chanos</name>
    <dbReference type="NCBI Taxonomy" id="29144"/>
    <lineage>
        <taxon>Eukaryota</taxon>
        <taxon>Metazoa</taxon>
        <taxon>Chordata</taxon>
        <taxon>Craniata</taxon>
        <taxon>Vertebrata</taxon>
        <taxon>Euteleostomi</taxon>
        <taxon>Actinopterygii</taxon>
        <taxon>Neopterygii</taxon>
        <taxon>Teleostei</taxon>
        <taxon>Ostariophysi</taxon>
        <taxon>Gonorynchiformes</taxon>
        <taxon>Chanidae</taxon>
        <taxon>Chanos</taxon>
    </lineage>
</organism>
<dbReference type="GO" id="GO:0005737">
    <property type="term" value="C:cytoplasm"/>
    <property type="evidence" value="ECO:0007669"/>
    <property type="project" value="UniProtKB-SubCell"/>
</dbReference>
<dbReference type="GO" id="GO:0000281">
    <property type="term" value="P:mitotic cytokinesis"/>
    <property type="evidence" value="ECO:0007669"/>
    <property type="project" value="InterPro"/>
</dbReference>
<sequence>MASRSAKESVINKLGVKLGGAHKNDEISELRKENDCLKKALHEMSRLTGEPTDSESNKLLERILALETLREKNSQQILAKDQEIAALRKERRLGSDGILVGLRDQLSQEVHEAEMKEKLFQSLKQETEDVKNKLVAVSAKCQELENRDNTQVSVSEVDIIQEHLRDALEKNRQWLVYDQQREAYVSAVLTRTFQLEQQLKQASESLARQHRDASSEGDVSVSCQTNHKETLYAMTFDLERRATEVRQRYEGLLQEVQGELQTERERTTKTQRQITQLHQQYEDRERELREARQRLQEEHLSNQKATEEQRRRSRDRVSRMQVEVENIHSKLEEERQRSAELLQQVNLLQKSLLNQQEDQRRILVLEEQIQQSAKDLEDEKRDNQHLRRQLHKVLRELRKAKDYIVNLELECQKAQREADTCEQSAYLSVDKADTPSEKGLSSPTKAPCLLDESFLECPNCRVQYPTSRHRELLLHVDQCFG</sequence>
<dbReference type="GO" id="GO:0045184">
    <property type="term" value="P:establishment of protein localization"/>
    <property type="evidence" value="ECO:0007669"/>
    <property type="project" value="TreeGrafter"/>
</dbReference>
<evidence type="ECO:0000256" key="4">
    <source>
        <dbReference type="SAM" id="Coils"/>
    </source>
</evidence>
<dbReference type="InterPro" id="IPR038926">
    <property type="entry name" value="CEP55"/>
</dbReference>
<dbReference type="PANTHER" id="PTHR31838">
    <property type="entry name" value="CENTROSOMAL PROTEIN OF 55 KDA"/>
    <property type="match status" value="1"/>
</dbReference>
<keyword evidence="3 4" id="KW-0175">Coiled coil</keyword>
<dbReference type="GeneID" id="115810315"/>
<accession>A0A6J2V8F8</accession>